<accession>A0A7Z7N902</accession>
<proteinExistence type="predicted"/>
<sequence length="65" mass="7060">MHLATKELSVAVDGDGAWQLCGTAEEKVRIGQRIRGDEDVVRKLRRADELAVPGTVSVVARVECV</sequence>
<evidence type="ECO:0000313" key="2">
    <source>
        <dbReference type="Proteomes" id="UP000554965"/>
    </source>
</evidence>
<dbReference type="Proteomes" id="UP000554965">
    <property type="component" value="Unassembled WGS sequence"/>
</dbReference>
<keyword evidence="2" id="KW-1185">Reference proteome</keyword>
<reference evidence="1 2" key="1">
    <citation type="submission" date="2017-10" db="EMBL/GenBank/DDBJ databases">
        <authorList>
            <consortium name="Urmite Genomes"/>
        </authorList>
    </citation>
    <scope>NUCLEOTIDE SEQUENCE [LARGE SCALE GENOMIC DNA]</scope>
    <source>
        <strain evidence="1 2">FB-527</strain>
    </source>
</reference>
<comment type="caution">
    <text evidence="1">The sequence shown here is derived from an EMBL/GenBank/DDBJ whole genome shotgun (WGS) entry which is preliminary data.</text>
</comment>
<organism evidence="1 2">
    <name type="scientific">Mycobacterium simulans</name>
    <dbReference type="NCBI Taxonomy" id="627089"/>
    <lineage>
        <taxon>Bacteria</taxon>
        <taxon>Bacillati</taxon>
        <taxon>Actinomycetota</taxon>
        <taxon>Actinomycetes</taxon>
        <taxon>Mycobacteriales</taxon>
        <taxon>Mycobacteriaceae</taxon>
        <taxon>Mycobacterium</taxon>
    </lineage>
</organism>
<name>A0A7Z7N902_9MYCO</name>
<dbReference type="AlphaFoldDB" id="A0A7Z7N902"/>
<dbReference type="EMBL" id="OCTY01000002">
    <property type="protein sequence ID" value="SOJ54213.1"/>
    <property type="molecule type" value="Genomic_DNA"/>
</dbReference>
<evidence type="ECO:0000313" key="1">
    <source>
        <dbReference type="EMBL" id="SOJ54213.1"/>
    </source>
</evidence>
<protein>
    <submittedName>
        <fullName evidence="1">Uncharacterized protein</fullName>
    </submittedName>
</protein>
<gene>
    <name evidence="1" type="ORF">MSIMFB_01712</name>
</gene>